<feature type="transmembrane region" description="Helical" evidence="6">
    <location>
        <begin position="374"/>
        <end position="394"/>
    </location>
</feature>
<keyword evidence="4 6" id="KW-1133">Transmembrane helix</keyword>
<dbReference type="AlphaFoldDB" id="A0A2H0RM70"/>
<feature type="transmembrane region" description="Helical" evidence="6">
    <location>
        <begin position="215"/>
        <end position="235"/>
    </location>
</feature>
<evidence type="ECO:0000313" key="8">
    <source>
        <dbReference type="EMBL" id="PIR47537.1"/>
    </source>
</evidence>
<evidence type="ECO:0000256" key="5">
    <source>
        <dbReference type="ARBA" id="ARBA00023136"/>
    </source>
</evidence>
<dbReference type="GO" id="GO:0005886">
    <property type="term" value="C:plasma membrane"/>
    <property type="evidence" value="ECO:0007669"/>
    <property type="project" value="UniProtKB-SubCell"/>
</dbReference>
<sequence length="403" mass="44302">MTKSAVFQCFLVLWIFSVFVQQLVFRDVWPDVPAGDIHLVGVVREQVDQKGLMQRVRVLVDSIPGFVQLEIGPYPVLQVGDRVKTDCTLTPIRDLNSEEFRYDRYLAKEQVYVVCTGYGSPQVIGVETGWRQSLDRWRQAFAGVIQQHLQEPHASLLIGLLYGARSTLPTDLVDAFRRTGTMHIVAVSGFNVTVVANAILLLLTTTFLRRQRAYYCVLAGIGLFVLFAGADAAVVRAGIMGALVLTAKQIGRPRVTVTLFLMAASVMLAINPRMLLDDVGFQLSFAAAIGLVTLGPVFQCWFVFLPKRWQIRSILSETLAATIATMPISLLQFKTVSLISPIANLFVIPWIVLAMSLGMAGAVVSMVAPSSGTIAFFPVAVILEIMLTFVRVFAPLPIIDLAL</sequence>
<gene>
    <name evidence="8" type="ORF">COV06_02535</name>
</gene>
<organism evidence="8 9">
    <name type="scientific">Candidatus Uhrbacteria bacterium CG10_big_fil_rev_8_21_14_0_10_50_16</name>
    <dbReference type="NCBI Taxonomy" id="1975039"/>
    <lineage>
        <taxon>Bacteria</taxon>
        <taxon>Candidatus Uhriibacteriota</taxon>
    </lineage>
</organism>
<feature type="transmembrane region" description="Helical" evidence="6">
    <location>
        <begin position="182"/>
        <end position="203"/>
    </location>
</feature>
<evidence type="ECO:0000256" key="1">
    <source>
        <dbReference type="ARBA" id="ARBA00004651"/>
    </source>
</evidence>
<keyword evidence="2" id="KW-1003">Cell membrane</keyword>
<feature type="transmembrane region" description="Helical" evidence="6">
    <location>
        <begin position="255"/>
        <end position="271"/>
    </location>
</feature>
<feature type="domain" description="ComEC/Rec2-related protein" evidence="7">
    <location>
        <begin position="160"/>
        <end position="398"/>
    </location>
</feature>
<evidence type="ECO:0000259" key="7">
    <source>
        <dbReference type="Pfam" id="PF03772"/>
    </source>
</evidence>
<evidence type="ECO:0000256" key="6">
    <source>
        <dbReference type="SAM" id="Phobius"/>
    </source>
</evidence>
<comment type="caution">
    <text evidence="8">The sequence shown here is derived from an EMBL/GenBank/DDBJ whole genome shotgun (WGS) entry which is preliminary data.</text>
</comment>
<feature type="transmembrane region" description="Helical" evidence="6">
    <location>
        <begin position="345"/>
        <end position="368"/>
    </location>
</feature>
<keyword evidence="3 6" id="KW-0812">Transmembrane</keyword>
<evidence type="ECO:0000256" key="4">
    <source>
        <dbReference type="ARBA" id="ARBA00022989"/>
    </source>
</evidence>
<dbReference type="InterPro" id="IPR004477">
    <property type="entry name" value="ComEC_N"/>
</dbReference>
<dbReference type="PANTHER" id="PTHR30619:SF1">
    <property type="entry name" value="RECOMBINATION PROTEIN 2"/>
    <property type="match status" value="1"/>
</dbReference>
<evidence type="ECO:0000256" key="2">
    <source>
        <dbReference type="ARBA" id="ARBA00022475"/>
    </source>
</evidence>
<keyword evidence="5 6" id="KW-0472">Membrane</keyword>
<name>A0A2H0RM70_9BACT</name>
<dbReference type="EMBL" id="PCYM01000005">
    <property type="protein sequence ID" value="PIR47537.1"/>
    <property type="molecule type" value="Genomic_DNA"/>
</dbReference>
<dbReference type="NCBIfam" id="TIGR00360">
    <property type="entry name" value="ComEC_N-term"/>
    <property type="match status" value="1"/>
</dbReference>
<dbReference type="InterPro" id="IPR052159">
    <property type="entry name" value="Competence_DNA_uptake"/>
</dbReference>
<evidence type="ECO:0000256" key="3">
    <source>
        <dbReference type="ARBA" id="ARBA00022692"/>
    </source>
</evidence>
<accession>A0A2H0RM70</accession>
<dbReference type="Pfam" id="PF03772">
    <property type="entry name" value="Competence"/>
    <property type="match status" value="1"/>
</dbReference>
<feature type="transmembrane region" description="Helical" evidence="6">
    <location>
        <begin position="311"/>
        <end position="333"/>
    </location>
</feature>
<proteinExistence type="predicted"/>
<feature type="transmembrane region" description="Helical" evidence="6">
    <location>
        <begin position="283"/>
        <end position="305"/>
    </location>
</feature>
<reference evidence="8 9" key="1">
    <citation type="submission" date="2017-09" db="EMBL/GenBank/DDBJ databases">
        <title>Depth-based differentiation of microbial function through sediment-hosted aquifers and enrichment of novel symbionts in the deep terrestrial subsurface.</title>
        <authorList>
            <person name="Probst A.J."/>
            <person name="Ladd B."/>
            <person name="Jarett J.K."/>
            <person name="Geller-Mcgrath D.E."/>
            <person name="Sieber C.M."/>
            <person name="Emerson J.B."/>
            <person name="Anantharaman K."/>
            <person name="Thomas B.C."/>
            <person name="Malmstrom R."/>
            <person name="Stieglmeier M."/>
            <person name="Klingl A."/>
            <person name="Woyke T."/>
            <person name="Ryan C.M."/>
            <person name="Banfield J.F."/>
        </authorList>
    </citation>
    <scope>NUCLEOTIDE SEQUENCE [LARGE SCALE GENOMIC DNA]</scope>
    <source>
        <strain evidence="8">CG10_big_fil_rev_8_21_14_0_10_50_16</strain>
    </source>
</reference>
<comment type="subcellular location">
    <subcellularLocation>
        <location evidence="1">Cell membrane</location>
        <topology evidence="1">Multi-pass membrane protein</topology>
    </subcellularLocation>
</comment>
<evidence type="ECO:0000313" key="9">
    <source>
        <dbReference type="Proteomes" id="UP000230084"/>
    </source>
</evidence>
<dbReference type="PANTHER" id="PTHR30619">
    <property type="entry name" value="DNA INTERNALIZATION/COMPETENCE PROTEIN COMEC/REC2"/>
    <property type="match status" value="1"/>
</dbReference>
<dbReference type="Proteomes" id="UP000230084">
    <property type="component" value="Unassembled WGS sequence"/>
</dbReference>
<protein>
    <recommendedName>
        <fullName evidence="7">ComEC/Rec2-related protein domain-containing protein</fullName>
    </recommendedName>
</protein>